<dbReference type="CDD" id="cd05804">
    <property type="entry name" value="StaR_like"/>
    <property type="match status" value="1"/>
</dbReference>
<dbReference type="PANTHER" id="PTHR16263">
    <property type="entry name" value="TETRATRICOPEPTIDE REPEAT PROTEIN 38"/>
    <property type="match status" value="1"/>
</dbReference>
<dbReference type="AlphaFoldDB" id="A0A226E2F5"/>
<keyword evidence="7" id="KW-1185">Reference proteome</keyword>
<dbReference type="Gene3D" id="1.25.40.10">
    <property type="entry name" value="Tetratricopeptide repeat domain"/>
    <property type="match status" value="1"/>
</dbReference>
<evidence type="ECO:0000256" key="1">
    <source>
        <dbReference type="ARBA" id="ARBA00005857"/>
    </source>
</evidence>
<dbReference type="InterPro" id="IPR033891">
    <property type="entry name" value="TTC38"/>
</dbReference>
<keyword evidence="3" id="KW-0677">Repeat</keyword>
<name>A0A226E2F5_FOLCA</name>
<keyword evidence="5" id="KW-1133">Transmembrane helix</keyword>
<sequence length="828" mass="92888">MRNEELRDCQAWKDEGLVLTTASNEAAKLYDSCLSQYVGWYDDPQMGGLETTLEELGNADPNFVLGKAFSIGLQLLGTSDTINLTPTLKTEYDSLLNLSDEQRGNKSLSEREALHVKAVSLWAQGSPSSAARVWEDILLEWPTDLHALRMAHDTYFYLGDSPQIMDSVARVLPEWEAKRPPMKSYLYGFYAFGLEENNHFERAEQYARKGLEENRFDGWSTHALAHVFEMGGRTSDGISFMEGTLSDWERCNYLACHNYWHVALYHVENENYEEAAQILEEQLLTRATTSKSMLDMVDCSSLLWRLNMLNPSSLRGRKTCQTASNICSLHCTKHVTTFNDAHTIMAFTTSGSSGNSLASELLETYSSQNGELVDHPTVGSKILQAFLDFRDEKYVNVVELLEPIRNVITPIGGSNAQRDVFNLMLIIAALKSTNPRDKKLAKVLINEREARKGANLTVDISNCANSSSLHYTVKNDISSINSHGNCVNLYKSDNCEGEYVLIAPGTPVHYDLSHWNGLNDNINSLGPCYPRCDPRSFENKVKGQNNGTQYLITLYDDLQRRGSHVTMNLTANSCTLVPLHLKRRISSLQVHGNFCIELHHTWNCVENGTFAQLRPGSPKYDDLRFWVGHDNQAVSISLCGYDCHNETKVESSNGTQNNITNNSTVTIFDEDDALFNGHFKNLNLSQNACLNLNDEWDGQTSSIKTNLNCIQLFDEFNCSTTPRGRNFTIYANFTRKIAFLKTWSFDRIAQSIMLCNVTTLSQQNTGKSGRLGSGEASSGTTIFFIVLFCFVGVSVFSVGAAWSVTRLRSGVLFRRRSFSSVNSHSLMF</sequence>
<protein>
    <recommendedName>
        <fullName evidence="2">Tetratricopeptide repeat protein 38</fullName>
    </recommendedName>
</protein>
<keyword evidence="5" id="KW-0472">Membrane</keyword>
<dbReference type="InterPro" id="IPR011990">
    <property type="entry name" value="TPR-like_helical_dom_sf"/>
</dbReference>
<comment type="similarity">
    <text evidence="1">Belongs to the TTC38 family.</text>
</comment>
<dbReference type="EMBL" id="LNIX01000008">
    <property type="protein sequence ID" value="OXA51214.1"/>
    <property type="molecule type" value="Genomic_DNA"/>
</dbReference>
<keyword evidence="5" id="KW-0812">Transmembrane</keyword>
<evidence type="ECO:0000313" key="7">
    <source>
        <dbReference type="Proteomes" id="UP000198287"/>
    </source>
</evidence>
<feature type="transmembrane region" description="Helical" evidence="5">
    <location>
        <begin position="782"/>
        <end position="805"/>
    </location>
</feature>
<evidence type="ECO:0000256" key="4">
    <source>
        <dbReference type="ARBA" id="ARBA00022803"/>
    </source>
</evidence>
<dbReference type="InterPro" id="IPR011024">
    <property type="entry name" value="G_crystallin-like"/>
</dbReference>
<dbReference type="SUPFAM" id="SSF48452">
    <property type="entry name" value="TPR-like"/>
    <property type="match status" value="1"/>
</dbReference>
<evidence type="ECO:0000256" key="5">
    <source>
        <dbReference type="SAM" id="Phobius"/>
    </source>
</evidence>
<evidence type="ECO:0000256" key="2">
    <source>
        <dbReference type="ARBA" id="ARBA00019992"/>
    </source>
</evidence>
<dbReference type="Gene3D" id="2.60.20.10">
    <property type="entry name" value="Crystallins"/>
    <property type="match status" value="1"/>
</dbReference>
<dbReference type="Proteomes" id="UP000198287">
    <property type="component" value="Unassembled WGS sequence"/>
</dbReference>
<evidence type="ECO:0000256" key="3">
    <source>
        <dbReference type="ARBA" id="ARBA00022737"/>
    </source>
</evidence>
<dbReference type="PANTHER" id="PTHR16263:SF4">
    <property type="entry name" value="TETRATRICOPEPTIDE REPEAT PROTEIN 38"/>
    <property type="match status" value="1"/>
</dbReference>
<accession>A0A226E2F5</accession>
<comment type="caution">
    <text evidence="6">The sequence shown here is derived from an EMBL/GenBank/DDBJ whole genome shotgun (WGS) entry which is preliminary data.</text>
</comment>
<reference evidence="6 7" key="1">
    <citation type="submission" date="2015-12" db="EMBL/GenBank/DDBJ databases">
        <title>The genome of Folsomia candida.</title>
        <authorList>
            <person name="Faddeeva A."/>
            <person name="Derks M.F."/>
            <person name="Anvar Y."/>
            <person name="Smit S."/>
            <person name="Van Straalen N."/>
            <person name="Roelofs D."/>
        </authorList>
    </citation>
    <scope>NUCLEOTIDE SEQUENCE [LARGE SCALE GENOMIC DNA]</scope>
    <source>
        <strain evidence="6 7">VU population</strain>
        <tissue evidence="6">Whole body</tissue>
    </source>
</reference>
<dbReference type="SUPFAM" id="SSF49695">
    <property type="entry name" value="gamma-Crystallin-like"/>
    <property type="match status" value="1"/>
</dbReference>
<dbReference type="OrthoDB" id="1427555at2759"/>
<evidence type="ECO:0000313" key="6">
    <source>
        <dbReference type="EMBL" id="OXA51214.1"/>
    </source>
</evidence>
<keyword evidence="4" id="KW-0802">TPR repeat</keyword>
<proteinExistence type="inferred from homology"/>
<organism evidence="6 7">
    <name type="scientific">Folsomia candida</name>
    <name type="common">Springtail</name>
    <dbReference type="NCBI Taxonomy" id="158441"/>
    <lineage>
        <taxon>Eukaryota</taxon>
        <taxon>Metazoa</taxon>
        <taxon>Ecdysozoa</taxon>
        <taxon>Arthropoda</taxon>
        <taxon>Hexapoda</taxon>
        <taxon>Collembola</taxon>
        <taxon>Entomobryomorpha</taxon>
        <taxon>Isotomoidea</taxon>
        <taxon>Isotomidae</taxon>
        <taxon>Proisotominae</taxon>
        <taxon>Folsomia</taxon>
    </lineage>
</organism>
<gene>
    <name evidence="6" type="ORF">Fcan01_14528</name>
</gene>